<dbReference type="AlphaFoldDB" id="M5RFL9"/>
<comment type="caution">
    <text evidence="2">The sequence shown here is derived from an EMBL/GenBank/DDBJ whole genome shotgun (WGS) entry which is preliminary data.</text>
</comment>
<proteinExistence type="predicted"/>
<feature type="region of interest" description="Disordered" evidence="1">
    <location>
        <begin position="1"/>
        <end position="28"/>
    </location>
</feature>
<sequence length="50" mass="5497">MLQGNKTTSFHMDTHASRQSCDRADTSSNTLHEAFAASSSIRSNHPFLAM</sequence>
<dbReference type="Proteomes" id="UP000011991">
    <property type="component" value="Unassembled WGS sequence"/>
</dbReference>
<gene>
    <name evidence="2" type="ORF">RMSM_04824</name>
</gene>
<evidence type="ECO:0000313" key="3">
    <source>
        <dbReference type="Proteomes" id="UP000011991"/>
    </source>
</evidence>
<evidence type="ECO:0000313" key="2">
    <source>
        <dbReference type="EMBL" id="EMI18263.1"/>
    </source>
</evidence>
<keyword evidence="3" id="KW-1185">Reference proteome</keyword>
<feature type="compositionally biased region" description="Basic and acidic residues" evidence="1">
    <location>
        <begin position="12"/>
        <end position="25"/>
    </location>
</feature>
<feature type="compositionally biased region" description="Polar residues" evidence="1">
    <location>
        <begin position="1"/>
        <end position="11"/>
    </location>
</feature>
<accession>M5RFL9</accession>
<evidence type="ECO:0000256" key="1">
    <source>
        <dbReference type="SAM" id="MobiDB-lite"/>
    </source>
</evidence>
<dbReference type="EMBL" id="ANOG01000687">
    <property type="protein sequence ID" value="EMI18263.1"/>
    <property type="molecule type" value="Genomic_DNA"/>
</dbReference>
<protein>
    <submittedName>
        <fullName evidence="2">Uncharacterized protein</fullName>
    </submittedName>
</protein>
<reference evidence="2 3" key="1">
    <citation type="journal article" date="2013" name="Mar. Genomics">
        <title>Expression of sulfatases in Rhodopirellula baltica and the diversity of sulfatases in the genus Rhodopirellula.</title>
        <authorList>
            <person name="Wegner C.E."/>
            <person name="Richter-Heitmann T."/>
            <person name="Klindworth A."/>
            <person name="Klockow C."/>
            <person name="Richter M."/>
            <person name="Achstetter T."/>
            <person name="Glockner F.O."/>
            <person name="Harder J."/>
        </authorList>
    </citation>
    <scope>NUCLEOTIDE SEQUENCE [LARGE SCALE GENOMIC DNA]</scope>
    <source>
        <strain evidence="2 3">SM1</strain>
    </source>
</reference>
<organism evidence="2 3">
    <name type="scientific">Rhodopirellula maiorica SM1</name>
    <dbReference type="NCBI Taxonomy" id="1265738"/>
    <lineage>
        <taxon>Bacteria</taxon>
        <taxon>Pseudomonadati</taxon>
        <taxon>Planctomycetota</taxon>
        <taxon>Planctomycetia</taxon>
        <taxon>Pirellulales</taxon>
        <taxon>Pirellulaceae</taxon>
        <taxon>Novipirellula</taxon>
    </lineage>
</organism>
<name>M5RFL9_9BACT</name>